<dbReference type="Pfam" id="PF02275">
    <property type="entry name" value="CBAH"/>
    <property type="match status" value="1"/>
</dbReference>
<evidence type="ECO:0000259" key="3">
    <source>
        <dbReference type="Pfam" id="PF02275"/>
    </source>
</evidence>
<evidence type="ECO:0000256" key="2">
    <source>
        <dbReference type="ARBA" id="ARBA00022801"/>
    </source>
</evidence>
<dbReference type="OrthoDB" id="9794717at2"/>
<dbReference type="RefSeq" id="WP_148622063.1">
    <property type="nucleotide sequence ID" value="NZ_SDGZ01000009.1"/>
</dbReference>
<dbReference type="Gene3D" id="3.60.60.10">
    <property type="entry name" value="Penicillin V Acylase, Chain A"/>
    <property type="match status" value="1"/>
</dbReference>
<proteinExistence type="inferred from homology"/>
<comment type="caution">
    <text evidence="4">The sequence shown here is derived from an EMBL/GenBank/DDBJ whole genome shotgun (WGS) entry which is preliminary data.</text>
</comment>
<dbReference type="AlphaFoldDB" id="A0A6C2CA49"/>
<dbReference type="InterPro" id="IPR029132">
    <property type="entry name" value="CBAH/NAAA_C"/>
</dbReference>
<dbReference type="CDD" id="cd00542">
    <property type="entry name" value="Ntn_PVA"/>
    <property type="match status" value="1"/>
</dbReference>
<dbReference type="InterPro" id="IPR029055">
    <property type="entry name" value="Ntn_hydrolases_N"/>
</dbReference>
<evidence type="ECO:0000256" key="1">
    <source>
        <dbReference type="ARBA" id="ARBA00006625"/>
    </source>
</evidence>
<name>A0A6C2CA49_9LACO</name>
<dbReference type="InterPro" id="IPR052193">
    <property type="entry name" value="Peptidase_C59"/>
</dbReference>
<dbReference type="SUPFAM" id="SSF56235">
    <property type="entry name" value="N-terminal nucleophile aminohydrolases (Ntn hydrolases)"/>
    <property type="match status" value="1"/>
</dbReference>
<keyword evidence="5" id="KW-1185">Reference proteome</keyword>
<organism evidence="4 5">
    <name type="scientific">Weissella muntiaci</name>
    <dbReference type="NCBI Taxonomy" id="2508881"/>
    <lineage>
        <taxon>Bacteria</taxon>
        <taxon>Bacillati</taxon>
        <taxon>Bacillota</taxon>
        <taxon>Bacilli</taxon>
        <taxon>Lactobacillales</taxon>
        <taxon>Lactobacillaceae</taxon>
        <taxon>Weissella</taxon>
    </lineage>
</organism>
<dbReference type="PANTHER" id="PTHR35527">
    <property type="entry name" value="CHOLOYLGLYCINE HYDROLASE"/>
    <property type="match status" value="1"/>
</dbReference>
<reference evidence="4 5" key="1">
    <citation type="submission" date="2019-01" db="EMBL/GenBank/DDBJ databases">
        <title>Weissella sp. nov., a novel lactic acid bacterium isolated from animal feces.</title>
        <authorList>
            <person name="Wang L.-T."/>
        </authorList>
    </citation>
    <scope>NUCLEOTIDE SEQUENCE [LARGE SCALE GENOMIC DNA]</scope>
    <source>
        <strain evidence="4 5">8H-2</strain>
    </source>
</reference>
<sequence>MCTSIKMHALDNNILFARTMDWHTFPATPLVLPRDYEWLTAYDQRVVNNKYAILGVGHSIANLHVDLSDGINEYGLAGQKLTFSNKSGYNNVPQSDKLPLAPLEFILWLLGNFKSVDDVVEHIHEVQLMTAEHAAFDYGRNDLHFALTDPTGAMISIEPIDGELIVINNPIGVVTNAPNFQREIAKLDDYMDFSTTSTLLNGISSGNFSGKPAFPGGFTPTARFIRATILKDYAVTPIDEANNVIETWHILNSVTVPKSTSRSDTYTIYRSAYSIDKKQLYYQGYNDLAIQTFTFPIA</sequence>
<gene>
    <name evidence="4" type="ORF">ESZ50_02660</name>
</gene>
<feature type="domain" description="Choloylglycine hydrolase/NAAA C-terminal" evidence="3">
    <location>
        <begin position="2"/>
        <end position="293"/>
    </location>
</feature>
<evidence type="ECO:0000313" key="4">
    <source>
        <dbReference type="EMBL" id="TYC50273.1"/>
    </source>
</evidence>
<dbReference type="GO" id="GO:0016787">
    <property type="term" value="F:hydrolase activity"/>
    <property type="evidence" value="ECO:0007669"/>
    <property type="project" value="UniProtKB-KW"/>
</dbReference>
<dbReference type="PANTHER" id="PTHR35527:SF2">
    <property type="entry name" value="HYDROLASE"/>
    <property type="match status" value="1"/>
</dbReference>
<comment type="similarity">
    <text evidence="1">Belongs to the peptidase C59 family.</text>
</comment>
<protein>
    <submittedName>
        <fullName evidence="4">Choloylglycine hydrolase family protein</fullName>
    </submittedName>
</protein>
<accession>A0A6C2CA49</accession>
<keyword evidence="2 4" id="KW-0378">Hydrolase</keyword>
<dbReference type="Proteomes" id="UP000371977">
    <property type="component" value="Unassembled WGS sequence"/>
</dbReference>
<evidence type="ECO:0000313" key="5">
    <source>
        <dbReference type="Proteomes" id="UP000371977"/>
    </source>
</evidence>
<dbReference type="EMBL" id="SDGZ01000009">
    <property type="protein sequence ID" value="TYC50273.1"/>
    <property type="molecule type" value="Genomic_DNA"/>
</dbReference>